<evidence type="ECO:0000313" key="2">
    <source>
        <dbReference type="Proteomes" id="UP000712600"/>
    </source>
</evidence>
<gene>
    <name evidence="1" type="ORF">F2Q69_00058615</name>
</gene>
<name>A0A8S9RAU7_BRACR</name>
<comment type="caution">
    <text evidence="1">The sequence shown here is derived from an EMBL/GenBank/DDBJ whole genome shotgun (WGS) entry which is preliminary data.</text>
</comment>
<proteinExistence type="predicted"/>
<organism evidence="1 2">
    <name type="scientific">Brassica cretica</name>
    <name type="common">Mustard</name>
    <dbReference type="NCBI Taxonomy" id="69181"/>
    <lineage>
        <taxon>Eukaryota</taxon>
        <taxon>Viridiplantae</taxon>
        <taxon>Streptophyta</taxon>
        <taxon>Embryophyta</taxon>
        <taxon>Tracheophyta</taxon>
        <taxon>Spermatophyta</taxon>
        <taxon>Magnoliopsida</taxon>
        <taxon>eudicotyledons</taxon>
        <taxon>Gunneridae</taxon>
        <taxon>Pentapetalae</taxon>
        <taxon>rosids</taxon>
        <taxon>malvids</taxon>
        <taxon>Brassicales</taxon>
        <taxon>Brassicaceae</taxon>
        <taxon>Brassiceae</taxon>
        <taxon>Brassica</taxon>
    </lineage>
</organism>
<dbReference type="Proteomes" id="UP000712600">
    <property type="component" value="Unassembled WGS sequence"/>
</dbReference>
<dbReference type="AlphaFoldDB" id="A0A8S9RAU7"/>
<protein>
    <submittedName>
        <fullName evidence="1">Uncharacterized protein</fullName>
    </submittedName>
</protein>
<dbReference type="EMBL" id="QGKX02000095">
    <property type="protein sequence ID" value="KAF3569906.1"/>
    <property type="molecule type" value="Genomic_DNA"/>
</dbReference>
<sequence length="316" mass="36263">MEPAQHGVQDVLNISTEVHVFHRTRLDLDHARFNLGGEETEDGHAFSSGGPSGQFRKRPYRYPVHPSANTLLGSKTVTTKLASKSPKKKTKNLLRQILFRNRFFLTKSFAEETRDIGQELKKGRYTATERVFRPVATQRPNACSAWSLHSDRTRVPLGRYVATERSFARSLRSDRALPRRRYDISPCILVYPSILSPEDRSEPISCFPPFKVIDQALRKKPREIHSLSKEAVINTSSQKTAQRDLRHDSRLHLRFLNQQPVSRMTVYAWFARKDNCQVSADKYEILKIITKIGKNGISPFLCYGGLRAEEEKRKPT</sequence>
<accession>A0A8S9RAU7</accession>
<evidence type="ECO:0000313" key="1">
    <source>
        <dbReference type="EMBL" id="KAF3569906.1"/>
    </source>
</evidence>
<reference evidence="1" key="1">
    <citation type="submission" date="2019-12" db="EMBL/GenBank/DDBJ databases">
        <title>Genome sequencing and annotation of Brassica cretica.</title>
        <authorList>
            <person name="Studholme D.J."/>
            <person name="Sarris P."/>
        </authorList>
    </citation>
    <scope>NUCLEOTIDE SEQUENCE</scope>
    <source>
        <strain evidence="1">PFS-109/04</strain>
        <tissue evidence="1">Leaf</tissue>
    </source>
</reference>